<keyword evidence="3" id="KW-1185">Reference proteome</keyword>
<reference evidence="2 3" key="1">
    <citation type="submission" date="2020-09" db="EMBL/GenBank/DDBJ databases">
        <title>Paenibacillus sp. strain PR3 16S rRNA gene Genome sequencing and assembly.</title>
        <authorList>
            <person name="Kim J."/>
        </authorList>
    </citation>
    <scope>NUCLEOTIDE SEQUENCE [LARGE SCALE GENOMIC DNA]</scope>
    <source>
        <strain evidence="2 3">PR3</strain>
    </source>
</reference>
<evidence type="ECO:0000259" key="1">
    <source>
        <dbReference type="PROSITE" id="PS51186"/>
    </source>
</evidence>
<proteinExistence type="predicted"/>
<dbReference type="Gene3D" id="3.40.630.30">
    <property type="match status" value="1"/>
</dbReference>
<feature type="domain" description="N-acetyltransferase" evidence="1">
    <location>
        <begin position="5"/>
        <end position="165"/>
    </location>
</feature>
<dbReference type="RefSeq" id="WP_191203730.1">
    <property type="nucleotide sequence ID" value="NZ_JACXZA010000002.1"/>
</dbReference>
<name>A0ABR8MU56_9BACL</name>
<dbReference type="Pfam" id="PF00583">
    <property type="entry name" value="Acetyltransf_1"/>
    <property type="match status" value="1"/>
</dbReference>
<evidence type="ECO:0000313" key="3">
    <source>
        <dbReference type="Proteomes" id="UP000609346"/>
    </source>
</evidence>
<protein>
    <submittedName>
        <fullName evidence="2">GNAT family N-acetyltransferase</fullName>
    </submittedName>
</protein>
<dbReference type="Proteomes" id="UP000609346">
    <property type="component" value="Unassembled WGS sequence"/>
</dbReference>
<dbReference type="PROSITE" id="PS51186">
    <property type="entry name" value="GNAT"/>
    <property type="match status" value="1"/>
</dbReference>
<evidence type="ECO:0000313" key="2">
    <source>
        <dbReference type="EMBL" id="MBD3919496.1"/>
    </source>
</evidence>
<sequence>MTVSVSLEHVTEDGLAALSRLLELVAYDLSELSGANINENGLYVTHLDIQSWYEDPNHDLYFIRADDALAGFVVIKYLVEESSYYLNHFFILRKYRRQGVGRKAAVMAFDRYIGQWRVSQFDWNVPAQQFWRRVIQEYSSEPIVETRRADDKGPVQHLTNRIKHADGKLVHEQ</sequence>
<comment type="caution">
    <text evidence="2">The sequence shown here is derived from an EMBL/GenBank/DDBJ whole genome shotgun (WGS) entry which is preliminary data.</text>
</comment>
<organism evidence="2 3">
    <name type="scientific">Paenibacillus terricola</name>
    <dbReference type="NCBI Taxonomy" id="2763503"/>
    <lineage>
        <taxon>Bacteria</taxon>
        <taxon>Bacillati</taxon>
        <taxon>Bacillota</taxon>
        <taxon>Bacilli</taxon>
        <taxon>Bacillales</taxon>
        <taxon>Paenibacillaceae</taxon>
        <taxon>Paenibacillus</taxon>
    </lineage>
</organism>
<accession>A0ABR8MU56</accession>
<dbReference type="InterPro" id="IPR016181">
    <property type="entry name" value="Acyl_CoA_acyltransferase"/>
</dbReference>
<dbReference type="EMBL" id="JACXZA010000002">
    <property type="protein sequence ID" value="MBD3919496.1"/>
    <property type="molecule type" value="Genomic_DNA"/>
</dbReference>
<gene>
    <name evidence="2" type="ORF">H8B09_12095</name>
</gene>
<dbReference type="CDD" id="cd04301">
    <property type="entry name" value="NAT_SF"/>
    <property type="match status" value="1"/>
</dbReference>
<dbReference type="InterPro" id="IPR000182">
    <property type="entry name" value="GNAT_dom"/>
</dbReference>
<dbReference type="SUPFAM" id="SSF55729">
    <property type="entry name" value="Acyl-CoA N-acyltransferases (Nat)"/>
    <property type="match status" value="1"/>
</dbReference>